<feature type="binding site" evidence="7">
    <location>
        <position position="132"/>
    </location>
    <ligand>
        <name>[2Fe-2S] cluster</name>
        <dbReference type="ChEBI" id="CHEBI:190135"/>
    </ligand>
</feature>
<dbReference type="PROSITE" id="PS01099">
    <property type="entry name" value="COMPLEX1_24K"/>
    <property type="match status" value="1"/>
</dbReference>
<dbReference type="InterPro" id="IPR002023">
    <property type="entry name" value="NuoE-like"/>
</dbReference>
<dbReference type="SUPFAM" id="SSF52833">
    <property type="entry name" value="Thioredoxin-like"/>
    <property type="match status" value="1"/>
</dbReference>
<keyword evidence="3 7" id="KW-0479">Metal-binding</keyword>
<comment type="cofactor">
    <cofactor evidence="6">
        <name>[2Fe-2S] cluster</name>
        <dbReference type="ChEBI" id="CHEBI:190135"/>
    </cofactor>
</comment>
<dbReference type="InterPro" id="IPR036249">
    <property type="entry name" value="Thioredoxin-like_sf"/>
</dbReference>
<evidence type="ECO:0000256" key="4">
    <source>
        <dbReference type="ARBA" id="ARBA00023004"/>
    </source>
</evidence>
<accession>A0A1M6AKI9</accession>
<dbReference type="CDD" id="cd03064">
    <property type="entry name" value="TRX_Fd_NuoE"/>
    <property type="match status" value="1"/>
</dbReference>
<dbReference type="InterPro" id="IPR028431">
    <property type="entry name" value="NADP_DH_HndA-like"/>
</dbReference>
<evidence type="ECO:0000313" key="8">
    <source>
        <dbReference type="EMBL" id="SHI36951.1"/>
    </source>
</evidence>
<proteinExistence type="inferred from homology"/>
<dbReference type="GO" id="GO:0016491">
    <property type="term" value="F:oxidoreductase activity"/>
    <property type="evidence" value="ECO:0007669"/>
    <property type="project" value="InterPro"/>
</dbReference>
<keyword evidence="4 7" id="KW-0408">Iron</keyword>
<gene>
    <name evidence="8" type="ORF">SAMN02745751_00153</name>
</gene>
<dbReference type="EMBL" id="FQZL01000004">
    <property type="protein sequence ID" value="SHI36951.1"/>
    <property type="molecule type" value="Genomic_DNA"/>
</dbReference>
<dbReference type="InterPro" id="IPR042128">
    <property type="entry name" value="NuoE_dom"/>
</dbReference>
<feature type="binding site" evidence="7">
    <location>
        <position position="87"/>
    </location>
    <ligand>
        <name>[2Fe-2S] cluster</name>
        <dbReference type="ChEBI" id="CHEBI:190135"/>
    </ligand>
</feature>
<dbReference type="Pfam" id="PF01257">
    <property type="entry name" value="2Fe-2S_thioredx"/>
    <property type="match status" value="1"/>
</dbReference>
<comment type="cofactor">
    <cofactor evidence="7">
        <name>[2Fe-2S] cluster</name>
        <dbReference type="ChEBI" id="CHEBI:190135"/>
    </cofactor>
    <text evidence="7">Binds 1 [2Fe-2S] cluster.</text>
</comment>
<keyword evidence="5 7" id="KW-0411">Iron-sulfur</keyword>
<evidence type="ECO:0000313" key="9">
    <source>
        <dbReference type="Proteomes" id="UP000184052"/>
    </source>
</evidence>
<evidence type="ECO:0000256" key="1">
    <source>
        <dbReference type="ARBA" id="ARBA00010643"/>
    </source>
</evidence>
<dbReference type="Gene3D" id="1.10.10.1590">
    <property type="entry name" value="NADH-quinone oxidoreductase subunit E"/>
    <property type="match status" value="1"/>
</dbReference>
<dbReference type="InterPro" id="IPR041921">
    <property type="entry name" value="NuoE_N"/>
</dbReference>
<evidence type="ECO:0000256" key="6">
    <source>
        <dbReference type="ARBA" id="ARBA00034078"/>
    </source>
</evidence>
<dbReference type="PANTHER" id="PTHR43342">
    <property type="entry name" value="NADH-QUINONE OXIDOREDUCTASE, E SUBUNIT"/>
    <property type="match status" value="1"/>
</dbReference>
<dbReference type="PANTHER" id="PTHR43342:SF2">
    <property type="entry name" value="POTENTIAL NAD-REDUCING HYDROGENASE SUBUNIT"/>
    <property type="match status" value="1"/>
</dbReference>
<organism evidence="8 9">
    <name type="scientific">Dethiosulfatibacter aminovorans DSM 17477</name>
    <dbReference type="NCBI Taxonomy" id="1121476"/>
    <lineage>
        <taxon>Bacteria</taxon>
        <taxon>Bacillati</taxon>
        <taxon>Bacillota</taxon>
        <taxon>Tissierellia</taxon>
        <taxon>Dethiosulfatibacter</taxon>
    </lineage>
</organism>
<dbReference type="AlphaFoldDB" id="A0A1M6AKI9"/>
<sequence>MQKTIDIVENKANFDELASYIEAQDASQGVLMQTLHKAQELFGYLPIEVQKFISEKTGIPMAEIYGVATFYTQFSLEPKGKHTVGVCMGTACYVKNAQLVLDKLASELKIPVGATTEDGLFTLEATRCLGCCGLAPVMMVGETVYGKVDPKDIPDIIKSYRE</sequence>
<evidence type="ECO:0000256" key="5">
    <source>
        <dbReference type="ARBA" id="ARBA00023014"/>
    </source>
</evidence>
<dbReference type="RefSeq" id="WP_073045612.1">
    <property type="nucleotide sequence ID" value="NZ_FQZL01000004.1"/>
</dbReference>
<dbReference type="GO" id="GO:0051537">
    <property type="term" value="F:2 iron, 2 sulfur cluster binding"/>
    <property type="evidence" value="ECO:0007669"/>
    <property type="project" value="UniProtKB-KW"/>
</dbReference>
<feature type="binding site" evidence="7">
    <location>
        <position position="128"/>
    </location>
    <ligand>
        <name>[2Fe-2S] cluster</name>
        <dbReference type="ChEBI" id="CHEBI:190135"/>
    </ligand>
</feature>
<evidence type="ECO:0000256" key="3">
    <source>
        <dbReference type="ARBA" id="ARBA00022723"/>
    </source>
</evidence>
<protein>
    <submittedName>
        <fullName evidence="8">NAD(P)-dependent iron-only hydrogenase diaphorase component iron-sulfur protein</fullName>
    </submittedName>
</protein>
<evidence type="ECO:0000256" key="2">
    <source>
        <dbReference type="ARBA" id="ARBA00022714"/>
    </source>
</evidence>
<feature type="binding site" evidence="7">
    <location>
        <position position="92"/>
    </location>
    <ligand>
        <name>[2Fe-2S] cluster</name>
        <dbReference type="ChEBI" id="CHEBI:190135"/>
    </ligand>
</feature>
<dbReference type="GO" id="GO:0046872">
    <property type="term" value="F:metal ion binding"/>
    <property type="evidence" value="ECO:0007669"/>
    <property type="project" value="UniProtKB-KW"/>
</dbReference>
<dbReference type="PIRSF" id="PIRSF000216">
    <property type="entry name" value="NADH_DH_24kDa"/>
    <property type="match status" value="1"/>
</dbReference>
<dbReference type="Proteomes" id="UP000184052">
    <property type="component" value="Unassembled WGS sequence"/>
</dbReference>
<name>A0A1M6AKI9_9FIRM</name>
<evidence type="ECO:0000256" key="7">
    <source>
        <dbReference type="PIRSR" id="PIRSR000216-1"/>
    </source>
</evidence>
<reference evidence="8 9" key="1">
    <citation type="submission" date="2016-11" db="EMBL/GenBank/DDBJ databases">
        <authorList>
            <person name="Jaros S."/>
            <person name="Januszkiewicz K."/>
            <person name="Wedrychowicz H."/>
        </authorList>
    </citation>
    <scope>NUCLEOTIDE SEQUENCE [LARGE SCALE GENOMIC DNA]</scope>
    <source>
        <strain evidence="8 9">DSM 17477</strain>
    </source>
</reference>
<dbReference type="Gene3D" id="3.40.30.10">
    <property type="entry name" value="Glutaredoxin"/>
    <property type="match status" value="1"/>
</dbReference>
<keyword evidence="2 7" id="KW-0001">2Fe-2S</keyword>
<dbReference type="STRING" id="1121476.SAMN02745751_00153"/>
<keyword evidence="9" id="KW-1185">Reference proteome</keyword>
<comment type="similarity">
    <text evidence="1">Belongs to the complex I 24 kDa subunit family.</text>
</comment>